<dbReference type="AlphaFoldDB" id="A0A2A2F1C3"/>
<gene>
    <name evidence="1" type="ORF">CK498_02325</name>
</gene>
<dbReference type="OrthoDB" id="5570093at2"/>
<protein>
    <submittedName>
        <fullName evidence="1">Uncharacterized protein</fullName>
    </submittedName>
</protein>
<proteinExistence type="predicted"/>
<name>A0A2A2F1C3_9GAMM</name>
<accession>A0A2A2F1C3</accession>
<evidence type="ECO:0000313" key="2">
    <source>
        <dbReference type="Proteomes" id="UP000217771"/>
    </source>
</evidence>
<organism evidence="1 2">
    <name type="scientific">Halomonas salipaludis</name>
    <dbReference type="NCBI Taxonomy" id="2032625"/>
    <lineage>
        <taxon>Bacteria</taxon>
        <taxon>Pseudomonadati</taxon>
        <taxon>Pseudomonadota</taxon>
        <taxon>Gammaproteobacteria</taxon>
        <taxon>Oceanospirillales</taxon>
        <taxon>Halomonadaceae</taxon>
        <taxon>Halomonas</taxon>
    </lineage>
</organism>
<dbReference type="EMBL" id="NSKB01000001">
    <property type="protein sequence ID" value="PAU79226.1"/>
    <property type="molecule type" value="Genomic_DNA"/>
</dbReference>
<evidence type="ECO:0000313" key="1">
    <source>
        <dbReference type="EMBL" id="PAU79226.1"/>
    </source>
</evidence>
<sequence length="252" mass="27105">MIHFPTLRTRRLTVRLKELAMIDAIALAAIPPHLNEEATTVFLRAAVDDAQGVSDPDQWTVQERTMAVCHYMASTLDDGPDFSLAGGKARFSDYLTGERDYGADSVDVGEIEGDHWTARHLTGALAGAVERLTGELPGVDGLAHWRIGRMAAQLVPNGNAVPAEGDIDAALLERMRVITRYPESVFARLSAGFDAACQELDHLFLIDADEHGLMALPREDSAAGKPPARFPVGACLTDLARQLGGKPAAARP</sequence>
<reference evidence="1 2" key="1">
    <citation type="submission" date="2017-08" db="EMBL/GenBank/DDBJ databases">
        <title>Halomonas alkalisoli sp. nov., isolated from saline alkaline soil.</title>
        <authorList>
            <person name="Wang D."/>
            <person name="Zhang G."/>
        </authorList>
    </citation>
    <scope>NUCLEOTIDE SEQUENCE [LARGE SCALE GENOMIC DNA]</scope>
    <source>
        <strain evidence="1 2">WRN001</strain>
    </source>
</reference>
<dbReference type="Proteomes" id="UP000217771">
    <property type="component" value="Unassembled WGS sequence"/>
</dbReference>
<comment type="caution">
    <text evidence="1">The sequence shown here is derived from an EMBL/GenBank/DDBJ whole genome shotgun (WGS) entry which is preliminary data.</text>
</comment>
<dbReference type="RefSeq" id="WP_095619239.1">
    <property type="nucleotide sequence ID" value="NZ_NSKB01000001.1"/>
</dbReference>
<keyword evidence="2" id="KW-1185">Reference proteome</keyword>